<reference evidence="1 2" key="1">
    <citation type="submission" date="2016-12" db="EMBL/GenBank/DDBJ databases">
        <title>Study of bacterial adaptation to deep sea.</title>
        <authorList>
            <person name="Song J."/>
            <person name="Yoshizawa S."/>
            <person name="Kogure K."/>
        </authorList>
    </citation>
    <scope>NUCLEOTIDE SEQUENCE [LARGE SCALE GENOMIC DNA]</scope>
    <source>
        <strain evidence="1 2">SAORIC-165</strain>
    </source>
</reference>
<dbReference type="OrthoDB" id="286712at2"/>
<evidence type="ECO:0000313" key="2">
    <source>
        <dbReference type="Proteomes" id="UP000239907"/>
    </source>
</evidence>
<protein>
    <submittedName>
        <fullName evidence="1">Uncharacterized protein</fullName>
    </submittedName>
</protein>
<name>A0A2S7U3W1_9BACT</name>
<keyword evidence="2" id="KW-1185">Reference proteome</keyword>
<evidence type="ECO:0000313" key="1">
    <source>
        <dbReference type="EMBL" id="PQJ29084.1"/>
    </source>
</evidence>
<proteinExistence type="predicted"/>
<dbReference type="Proteomes" id="UP000239907">
    <property type="component" value="Unassembled WGS sequence"/>
</dbReference>
<accession>A0A2S7U3W1</accession>
<dbReference type="InterPro" id="IPR036249">
    <property type="entry name" value="Thioredoxin-like_sf"/>
</dbReference>
<dbReference type="AlphaFoldDB" id="A0A2S7U3W1"/>
<dbReference type="SUPFAM" id="SSF52833">
    <property type="entry name" value="Thioredoxin-like"/>
    <property type="match status" value="1"/>
</dbReference>
<gene>
    <name evidence="1" type="ORF">BSZ32_11670</name>
</gene>
<dbReference type="Gene3D" id="3.40.30.10">
    <property type="entry name" value="Glutaredoxin"/>
    <property type="match status" value="1"/>
</dbReference>
<comment type="caution">
    <text evidence="1">The sequence shown here is derived from an EMBL/GenBank/DDBJ whole genome shotgun (WGS) entry which is preliminary data.</text>
</comment>
<dbReference type="EMBL" id="MQWA01000001">
    <property type="protein sequence ID" value="PQJ29084.1"/>
    <property type="molecule type" value="Genomic_DNA"/>
</dbReference>
<dbReference type="RefSeq" id="WP_105043574.1">
    <property type="nucleotide sequence ID" value="NZ_MQWA01000001.1"/>
</dbReference>
<sequence>MLPHERSLVKELKGRPFSIVGVNSDSKDRLKELVKDGTTIWRNFTNEQAGGKISTTWGVRGWPTLYLIDHNGVIKHKGLRGDRMEKAIKEMVAEAEASKSF</sequence>
<organism evidence="1 2">
    <name type="scientific">Rubritalea profundi</name>
    <dbReference type="NCBI Taxonomy" id="1658618"/>
    <lineage>
        <taxon>Bacteria</taxon>
        <taxon>Pseudomonadati</taxon>
        <taxon>Verrucomicrobiota</taxon>
        <taxon>Verrucomicrobiia</taxon>
        <taxon>Verrucomicrobiales</taxon>
        <taxon>Rubritaleaceae</taxon>
        <taxon>Rubritalea</taxon>
    </lineage>
</organism>